<dbReference type="Pfam" id="PF00561">
    <property type="entry name" value="Abhydrolase_1"/>
    <property type="match status" value="1"/>
</dbReference>
<evidence type="ECO:0000313" key="3">
    <source>
        <dbReference type="Proteomes" id="UP000019678"/>
    </source>
</evidence>
<dbReference type="GO" id="GO:0016787">
    <property type="term" value="F:hydrolase activity"/>
    <property type="evidence" value="ECO:0007669"/>
    <property type="project" value="UniProtKB-KW"/>
</dbReference>
<protein>
    <submittedName>
        <fullName evidence="2">Soluble epoxide hydrolase</fullName>
    </submittedName>
</protein>
<dbReference type="PANTHER" id="PTHR43329">
    <property type="entry name" value="EPOXIDE HYDROLASE"/>
    <property type="match status" value="1"/>
</dbReference>
<dbReference type="STRING" id="1192034.CAP_1443"/>
<evidence type="ECO:0000259" key="1">
    <source>
        <dbReference type="Pfam" id="PF00561"/>
    </source>
</evidence>
<feature type="domain" description="AB hydrolase-1" evidence="1">
    <location>
        <begin position="33"/>
        <end position="138"/>
    </location>
</feature>
<proteinExistence type="predicted"/>
<organism evidence="2 3">
    <name type="scientific">Chondromyces apiculatus DSM 436</name>
    <dbReference type="NCBI Taxonomy" id="1192034"/>
    <lineage>
        <taxon>Bacteria</taxon>
        <taxon>Pseudomonadati</taxon>
        <taxon>Myxococcota</taxon>
        <taxon>Polyangia</taxon>
        <taxon>Polyangiales</taxon>
        <taxon>Polyangiaceae</taxon>
        <taxon>Chondromyces</taxon>
    </lineage>
</organism>
<accession>A0A017TDR1</accession>
<dbReference type="AlphaFoldDB" id="A0A017TDR1"/>
<dbReference type="eggNOG" id="COG0596">
    <property type="taxonomic scope" value="Bacteria"/>
</dbReference>
<keyword evidence="3" id="KW-1185">Reference proteome</keyword>
<dbReference type="InterPro" id="IPR000073">
    <property type="entry name" value="AB_hydrolase_1"/>
</dbReference>
<dbReference type="SUPFAM" id="SSF53474">
    <property type="entry name" value="alpha/beta-Hydrolases"/>
    <property type="match status" value="1"/>
</dbReference>
<dbReference type="Gene3D" id="3.40.50.1820">
    <property type="entry name" value="alpha/beta hydrolase"/>
    <property type="match status" value="1"/>
</dbReference>
<keyword evidence="2" id="KW-0378">Hydrolase</keyword>
<dbReference type="EMBL" id="ASRX01000014">
    <property type="protein sequence ID" value="EYF06746.1"/>
    <property type="molecule type" value="Genomic_DNA"/>
</dbReference>
<gene>
    <name evidence="2" type="ORF">CAP_1443</name>
</gene>
<dbReference type="RefSeq" id="WP_052374667.1">
    <property type="nucleotide sequence ID" value="NZ_ASRX01000014.1"/>
</dbReference>
<comment type="caution">
    <text evidence="2">The sequence shown here is derived from an EMBL/GenBank/DDBJ whole genome shotgun (WGS) entry which is preliminary data.</text>
</comment>
<name>A0A017TDR1_9BACT</name>
<evidence type="ECO:0000313" key="2">
    <source>
        <dbReference type="EMBL" id="EYF06746.1"/>
    </source>
</evidence>
<dbReference type="Proteomes" id="UP000019678">
    <property type="component" value="Unassembled WGS sequence"/>
</dbReference>
<dbReference type="InterPro" id="IPR029058">
    <property type="entry name" value="AB_hydrolase_fold"/>
</dbReference>
<dbReference type="OrthoDB" id="5338718at2"/>
<sequence>MTARRPEDYLHHEAQLDGIRIHYVREGRQGRLPLVLLHGWPGFWWEWHRNIGPLAEHFDVIVPDLRGHGDSEKPDLSCVDLFRIDHVVDDITALLDHLDLARVCLVGQDWAALAVHKLVRRHRGRVIRAAVLNPITPGLDVRAFRCTCTLDDPHPQGGAKLPAVALGDLEGMACRSFFEHYLCTGSRDGRQLQGEERQIYVDNFLKPGNIQGGLNYYRANFGGGGAAWDSAGRVASDCPITFFMNQPVPSGWHDLVSHWYTRYRIEHLPGHGRHAVREHAEHVSRRLREVLLSKASDRPGSQRTSALPPQ</sequence>
<reference evidence="2 3" key="1">
    <citation type="submission" date="2013-05" db="EMBL/GenBank/DDBJ databases">
        <title>Genome assembly of Chondromyces apiculatus DSM 436.</title>
        <authorList>
            <person name="Sharma G."/>
            <person name="Khatri I."/>
            <person name="Kaur C."/>
            <person name="Mayilraj S."/>
            <person name="Subramanian S."/>
        </authorList>
    </citation>
    <scope>NUCLEOTIDE SEQUENCE [LARGE SCALE GENOMIC DNA]</scope>
    <source>
        <strain evidence="2 3">DSM 436</strain>
    </source>
</reference>